<protein>
    <submittedName>
        <fullName evidence="1">Uncharacterized protein</fullName>
    </submittedName>
</protein>
<dbReference type="EMBL" id="BMHT01000010">
    <property type="protein sequence ID" value="GGF26897.1"/>
    <property type="molecule type" value="Genomic_DNA"/>
</dbReference>
<reference evidence="2" key="1">
    <citation type="journal article" date="2019" name="Int. J. Syst. Evol. Microbiol.">
        <title>The Global Catalogue of Microorganisms (GCM) 10K type strain sequencing project: providing services to taxonomists for standard genome sequencing and annotation.</title>
        <authorList>
            <consortium name="The Broad Institute Genomics Platform"/>
            <consortium name="The Broad Institute Genome Sequencing Center for Infectious Disease"/>
            <person name="Wu L."/>
            <person name="Ma J."/>
        </authorList>
    </citation>
    <scope>NUCLEOTIDE SEQUENCE [LARGE SCALE GENOMIC DNA]</scope>
    <source>
        <strain evidence="2">CGMCC 1.15197</strain>
    </source>
</reference>
<accession>A0ABQ1UWK0</accession>
<dbReference type="RefSeq" id="WP_188816164.1">
    <property type="nucleotide sequence ID" value="NZ_BMHT01000010.1"/>
</dbReference>
<evidence type="ECO:0000313" key="1">
    <source>
        <dbReference type="EMBL" id="GGF26897.1"/>
    </source>
</evidence>
<name>A0ABQ1UWK0_9BACT</name>
<organism evidence="1 2">
    <name type="scientific">Hymenobacter cavernae</name>
    <dbReference type="NCBI Taxonomy" id="2044852"/>
    <lineage>
        <taxon>Bacteria</taxon>
        <taxon>Pseudomonadati</taxon>
        <taxon>Bacteroidota</taxon>
        <taxon>Cytophagia</taxon>
        <taxon>Cytophagales</taxon>
        <taxon>Hymenobacteraceae</taxon>
        <taxon>Hymenobacter</taxon>
    </lineage>
</organism>
<proteinExistence type="predicted"/>
<evidence type="ECO:0000313" key="2">
    <source>
        <dbReference type="Proteomes" id="UP000632273"/>
    </source>
</evidence>
<comment type="caution">
    <text evidence="1">The sequence shown here is derived from an EMBL/GenBank/DDBJ whole genome shotgun (WGS) entry which is preliminary data.</text>
</comment>
<dbReference type="Proteomes" id="UP000632273">
    <property type="component" value="Unassembled WGS sequence"/>
</dbReference>
<keyword evidence="2" id="KW-1185">Reference proteome</keyword>
<gene>
    <name evidence="1" type="ORF">GCM10011383_43050</name>
</gene>
<sequence length="136" mass="14520">MANTLLSSLSQKASSVQQALNIISPQAHARFDMFAFPSMLGLAAWAGQRSRLAGLLILANALGEGATGAITKWPRKGIFPLISFKAHVRAGQIEGPIFLALACFLPNIPPRERRAMIALGLTPIVLNTLSDISKSK</sequence>